<evidence type="ECO:0000313" key="2">
    <source>
        <dbReference type="EMBL" id="QTD44832.1"/>
    </source>
</evidence>
<protein>
    <submittedName>
        <fullName evidence="2">Uncharacterized protein</fullName>
    </submittedName>
</protein>
<evidence type="ECO:0000313" key="3">
    <source>
        <dbReference type="Proteomes" id="UP000663903"/>
    </source>
</evidence>
<reference evidence="2" key="1">
    <citation type="submission" date="2021-03" db="EMBL/GenBank/DDBJ databases">
        <title>Ottowia sp. 27C isolated from the cloaca of a Giant Asian pond turtle (Heosemys grandis).</title>
        <authorList>
            <person name="Spergser J."/>
            <person name="Busse H.-J."/>
        </authorList>
    </citation>
    <scope>NUCLEOTIDE SEQUENCE</scope>
    <source>
        <strain evidence="2">27C</strain>
    </source>
</reference>
<organism evidence="2 3">
    <name type="scientific">Ottowia testudinis</name>
    <dbReference type="NCBI Taxonomy" id="2816950"/>
    <lineage>
        <taxon>Bacteria</taxon>
        <taxon>Pseudomonadati</taxon>
        <taxon>Pseudomonadota</taxon>
        <taxon>Betaproteobacteria</taxon>
        <taxon>Burkholderiales</taxon>
        <taxon>Comamonadaceae</taxon>
        <taxon>Ottowia</taxon>
    </lineage>
</organism>
<name>A0A975CFG6_9BURK</name>
<sequence>MSNGWNPGRRNRHAGTAAHGHGQDNVMVIPDPTRGRLAYFEQLGAPVNVHRRIAGTPMRFFVEEPLQGSFYPCTIDDICTLLTHCPLDDWKTVDFVVLRQPTRKQRTLSPVWGRAIFHYDGVCAPGPAVVLEAQTLAPFKWPRELSPDSARELDRLRTDGHDVQFERRHWCITPTAQSLRYTMLYRTLLHEIGHHVDYANDLVSDLPWSRHTHKRKEDFAHRYAHDVFARLKAQDVLPFPRQLNEATLTAEGLSPEWFEPPLMSPF</sequence>
<gene>
    <name evidence="2" type="ORF">J1M35_17525</name>
</gene>
<keyword evidence="3" id="KW-1185">Reference proteome</keyword>
<feature type="region of interest" description="Disordered" evidence="1">
    <location>
        <begin position="1"/>
        <end position="25"/>
    </location>
</feature>
<dbReference type="Proteomes" id="UP000663903">
    <property type="component" value="Chromosome"/>
</dbReference>
<dbReference type="KEGG" id="otd:J1M35_17525"/>
<accession>A0A975CFG6</accession>
<proteinExistence type="predicted"/>
<evidence type="ECO:0000256" key="1">
    <source>
        <dbReference type="SAM" id="MobiDB-lite"/>
    </source>
</evidence>
<dbReference type="RefSeq" id="WP_208008452.1">
    <property type="nucleotide sequence ID" value="NZ_CP071796.1"/>
</dbReference>
<dbReference type="EMBL" id="CP071796">
    <property type="protein sequence ID" value="QTD44832.1"/>
    <property type="molecule type" value="Genomic_DNA"/>
</dbReference>
<dbReference type="AlphaFoldDB" id="A0A975CFG6"/>